<reference evidence="1 2" key="1">
    <citation type="journal article" date="2018" name="Genome Biol. Evol.">
        <title>Multiple Roots of Fruiting Body Formation in Amoebozoa.</title>
        <authorList>
            <person name="Hillmann F."/>
            <person name="Forbes G."/>
            <person name="Novohradska S."/>
            <person name="Ferling I."/>
            <person name="Riege K."/>
            <person name="Groth M."/>
            <person name="Westermann M."/>
            <person name="Marz M."/>
            <person name="Spaller T."/>
            <person name="Winckler T."/>
            <person name="Schaap P."/>
            <person name="Glockner G."/>
        </authorList>
    </citation>
    <scope>NUCLEOTIDE SEQUENCE [LARGE SCALE GENOMIC DNA]</scope>
    <source>
        <strain evidence="1 2">Jena</strain>
    </source>
</reference>
<sequence>MARQDQYKTSNFLSRQIQKLQDKTETQIFMSLQIVMHGHQPEKPNQMPKKLLKIELSVHARDNMKDSYQQNELFPPEQPMNQMEENL</sequence>
<dbReference type="EMBL" id="MDYQ01000169">
    <property type="protein sequence ID" value="PRP79835.1"/>
    <property type="molecule type" value="Genomic_DNA"/>
</dbReference>
<comment type="caution">
    <text evidence="1">The sequence shown here is derived from an EMBL/GenBank/DDBJ whole genome shotgun (WGS) entry which is preliminary data.</text>
</comment>
<accession>A0A2P6N799</accession>
<dbReference type="AlphaFoldDB" id="A0A2P6N799"/>
<name>A0A2P6N799_9EUKA</name>
<evidence type="ECO:0000313" key="1">
    <source>
        <dbReference type="EMBL" id="PRP79835.1"/>
    </source>
</evidence>
<organism evidence="1 2">
    <name type="scientific">Planoprotostelium fungivorum</name>
    <dbReference type="NCBI Taxonomy" id="1890364"/>
    <lineage>
        <taxon>Eukaryota</taxon>
        <taxon>Amoebozoa</taxon>
        <taxon>Evosea</taxon>
        <taxon>Variosea</taxon>
        <taxon>Cavosteliida</taxon>
        <taxon>Cavosteliaceae</taxon>
        <taxon>Planoprotostelium</taxon>
    </lineage>
</organism>
<gene>
    <name evidence="1" type="ORF">PROFUN_12507</name>
</gene>
<protein>
    <submittedName>
        <fullName evidence="1">Uncharacterized protein</fullName>
    </submittedName>
</protein>
<dbReference type="InParanoid" id="A0A2P6N799"/>
<proteinExistence type="predicted"/>
<keyword evidence="2" id="KW-1185">Reference proteome</keyword>
<evidence type="ECO:0000313" key="2">
    <source>
        <dbReference type="Proteomes" id="UP000241769"/>
    </source>
</evidence>
<dbReference type="Proteomes" id="UP000241769">
    <property type="component" value="Unassembled WGS sequence"/>
</dbReference>